<feature type="compositionally biased region" description="Low complexity" evidence="1">
    <location>
        <begin position="142"/>
        <end position="152"/>
    </location>
</feature>
<sequence length="1067" mass="104432">MRWPWGWGRRPGAGDTGGDASGVPAPGPARSEPVPMSGRTSGPAAWSSLPPVQRSLGDVAPAVAPPDAFRSSLTTQQNPSFLGPLGHLVDPDGPSGVVGGLADAAPGQPLSYGGGPELRVPEAAPAKRPAPAVQRHIATLRPEPSSEPSSTPAADVPVEVPIAAAPMEHIEGPAPTSSAAVESVSPAQPSAPLTVARRADPAAVDPAAVDPAAVDPAGTHQAATRDPAGGDPGFGDDRAAASPVPSALPIQRLADDGGGSGPEATSAEVAVPPSPTELPTLGEPAAAPGGAGSEPVPTQPSLAPSSTTPSGTPAGTTPAGTTPAGTTPALIVPVQRSTAAGEVGGAGQLRTYGPGPSLADSARPVASAPASREPVAGDGQPSRDTRTLSGDPGPLTVSRSADPTAPGATPPSQVPVSPPAAPAGTDLVVARESAGHVSGSSGPSDAIPPTTIQRLAAVSEPVAEATPEPSGAPSSSAPEAGPDDPAVPTWAAEQGATGAAAASAGDAPQPTDVVGLLASRPPLAGASGADGDAHAPAIGGTDSMPVATGRTGPGSPAVQRQFAEPSRPTAGSSHEPSPVDVGPAPDPSASPSTVASTSSAPTLSAAAPVRIPVEGGSPADGRTDAVAPVDQEYPPLVQRRSTTTEHAAPAEAPLSGFAAAITALQAEPDGSVPMSGTPGATPAESRSHAPHAGPELVVARQAAESAAVPLGQPAARTNGPSAGPGEPSRPTASDRPPALVVARRLAPDASGSLPAADVRLGLLRQPAVVQRTLLTDRAPLVRPEPAAWAQPAGATEPPVQRVRYEDHTAARHAPATSEVVAATHGWTAAEPSTEWPSSSPAEDRTWSPLPAASGGPAAVQRSMSWAAPTPGSLPSGLPASGSRDMGVAGPSYGPSPASWTSSGPSTLPGGGPSTFPGPSAPAVLPDPAGPPTPEPFVQLLAEPRPAATQPTAESTRASSSRTVGLAEMFALVAGTPGDESDAAGAMPAVQRDVAAAPAPAATEVQLAEAAPASAAAPAGGAAAPGGPASGSDIEEMARRLYEPLSARLRAELWQDRERAGLLTDLRP</sequence>
<feature type="compositionally biased region" description="Low complexity" evidence="1">
    <location>
        <begin position="463"/>
        <end position="507"/>
    </location>
</feature>
<reference evidence="3" key="1">
    <citation type="journal article" date="2019" name="Int. J. Syst. Evol. Microbiol.">
        <title>The Global Catalogue of Microorganisms (GCM) 10K type strain sequencing project: providing services to taxonomists for standard genome sequencing and annotation.</title>
        <authorList>
            <consortium name="The Broad Institute Genomics Platform"/>
            <consortium name="The Broad Institute Genome Sequencing Center for Infectious Disease"/>
            <person name="Wu L."/>
            <person name="Ma J."/>
        </authorList>
    </citation>
    <scope>NUCLEOTIDE SEQUENCE [LARGE SCALE GENOMIC DNA]</scope>
    <source>
        <strain evidence="3">JCM 16929</strain>
    </source>
</reference>
<feature type="region of interest" description="Disordered" evidence="1">
    <location>
        <begin position="775"/>
        <end position="963"/>
    </location>
</feature>
<evidence type="ECO:0008006" key="4">
    <source>
        <dbReference type="Google" id="ProtNLM"/>
    </source>
</evidence>
<feature type="compositionally biased region" description="Low complexity" evidence="1">
    <location>
        <begin position="847"/>
        <end position="858"/>
    </location>
</feature>
<feature type="compositionally biased region" description="Low complexity" evidence="1">
    <location>
        <begin position="900"/>
        <end position="917"/>
    </location>
</feature>
<protein>
    <recommendedName>
        <fullName evidence="4">Syndecan 1</fullName>
    </recommendedName>
</protein>
<gene>
    <name evidence="2" type="ORF">GCM10022236_46340</name>
</gene>
<feature type="compositionally biased region" description="Low complexity" evidence="1">
    <location>
        <begin position="201"/>
        <end position="217"/>
    </location>
</feature>
<evidence type="ECO:0000256" key="1">
    <source>
        <dbReference type="SAM" id="MobiDB-lite"/>
    </source>
</evidence>
<feature type="compositionally biased region" description="Low complexity" evidence="1">
    <location>
        <begin position="867"/>
        <end position="882"/>
    </location>
</feature>
<comment type="caution">
    <text evidence="2">The sequence shown here is derived from an EMBL/GenBank/DDBJ whole genome shotgun (WGS) entry which is preliminary data.</text>
</comment>
<feature type="compositionally biased region" description="Low complexity" evidence="1">
    <location>
        <begin position="121"/>
        <end position="132"/>
    </location>
</feature>
<feature type="compositionally biased region" description="Low complexity" evidence="1">
    <location>
        <begin position="1009"/>
        <end position="1031"/>
    </location>
</feature>
<name>A0ABP7AS62_9ACTN</name>
<accession>A0ABP7AS62</accession>
<feature type="compositionally biased region" description="Low complexity" evidence="1">
    <location>
        <begin position="58"/>
        <end position="68"/>
    </location>
</feature>
<proteinExistence type="predicted"/>
<keyword evidence="3" id="KW-1185">Reference proteome</keyword>
<evidence type="ECO:0000313" key="3">
    <source>
        <dbReference type="Proteomes" id="UP001501490"/>
    </source>
</evidence>
<feature type="compositionally biased region" description="Low complexity" evidence="1">
    <location>
        <begin position="521"/>
        <end position="537"/>
    </location>
</feature>
<dbReference type="Proteomes" id="UP001501490">
    <property type="component" value="Unassembled WGS sequence"/>
</dbReference>
<feature type="compositionally biased region" description="Low complexity" evidence="1">
    <location>
        <begin position="587"/>
        <end position="608"/>
    </location>
</feature>
<feature type="compositionally biased region" description="Low complexity" evidence="1">
    <location>
        <begin position="359"/>
        <end position="376"/>
    </location>
</feature>
<feature type="region of interest" description="Disordered" evidence="1">
    <location>
        <begin position="1"/>
        <end position="651"/>
    </location>
</feature>
<feature type="region of interest" description="Disordered" evidence="1">
    <location>
        <begin position="1008"/>
        <end position="1031"/>
    </location>
</feature>
<dbReference type="EMBL" id="BAABAB010000049">
    <property type="protein sequence ID" value="GAA3638673.1"/>
    <property type="molecule type" value="Genomic_DNA"/>
</dbReference>
<feature type="compositionally biased region" description="Polar residues" evidence="1">
    <location>
        <begin position="175"/>
        <end position="188"/>
    </location>
</feature>
<feature type="compositionally biased region" description="Low complexity" evidence="1">
    <location>
        <begin position="951"/>
        <end position="962"/>
    </location>
</feature>
<feature type="compositionally biased region" description="Gly residues" evidence="1">
    <location>
        <begin position="9"/>
        <end position="20"/>
    </location>
</feature>
<feature type="compositionally biased region" description="Low complexity" evidence="1">
    <location>
        <begin position="282"/>
        <end position="329"/>
    </location>
</feature>
<feature type="compositionally biased region" description="Polar residues" evidence="1">
    <location>
        <begin position="71"/>
        <end position="80"/>
    </location>
</feature>
<organism evidence="2 3">
    <name type="scientific">Microlunatus ginsengisoli</name>
    <dbReference type="NCBI Taxonomy" id="363863"/>
    <lineage>
        <taxon>Bacteria</taxon>
        <taxon>Bacillati</taxon>
        <taxon>Actinomycetota</taxon>
        <taxon>Actinomycetes</taxon>
        <taxon>Propionibacteriales</taxon>
        <taxon>Propionibacteriaceae</taxon>
        <taxon>Microlunatus</taxon>
    </lineage>
</organism>
<feature type="compositionally biased region" description="Pro residues" evidence="1">
    <location>
        <begin position="408"/>
        <end position="421"/>
    </location>
</feature>
<evidence type="ECO:0000313" key="2">
    <source>
        <dbReference type="EMBL" id="GAA3638673.1"/>
    </source>
</evidence>
<feature type="region of interest" description="Disordered" evidence="1">
    <location>
        <begin position="667"/>
        <end position="737"/>
    </location>
</feature>